<dbReference type="AlphaFoldDB" id="A0A345HT98"/>
<dbReference type="KEGG" id="spad:DVK44_22250"/>
<evidence type="ECO:0000313" key="5">
    <source>
        <dbReference type="Proteomes" id="UP000253868"/>
    </source>
</evidence>
<evidence type="ECO:0000256" key="2">
    <source>
        <dbReference type="SAM" id="Phobius"/>
    </source>
</evidence>
<dbReference type="Proteomes" id="UP000253868">
    <property type="component" value="Chromosome"/>
</dbReference>
<sequence>MTSPSPNPPPSSDGPGPGPGPEGASGPSGASGGGGASGGSGSGSGGEPGFADRVYRSAGGIMGGGMLLLIVLWLGFDALFRGTGRAPWLSLAAMLCAVPLIVAFSLRPAVFAGADQLRIRNPFRTITLPWGAVSTVRAEFSCEALTEDGRKFQLWAVPVSLRQRKRANRQTVGGGFGRRAVDANEQPQQAQADRTVVELRELADGAATRPSAQGEPAVRWAYEVIAPSAAGLVVLVVLLLMTG</sequence>
<keyword evidence="5" id="KW-1185">Reference proteome</keyword>
<keyword evidence="2" id="KW-0812">Transmembrane</keyword>
<dbReference type="InterPro" id="IPR019692">
    <property type="entry name" value="CFP-6_PH"/>
</dbReference>
<organism evidence="4 5">
    <name type="scientific">Streptomyces paludis</name>
    <dbReference type="NCBI Taxonomy" id="2282738"/>
    <lineage>
        <taxon>Bacteria</taxon>
        <taxon>Bacillati</taxon>
        <taxon>Actinomycetota</taxon>
        <taxon>Actinomycetes</taxon>
        <taxon>Kitasatosporales</taxon>
        <taxon>Streptomycetaceae</taxon>
        <taxon>Streptomyces</taxon>
    </lineage>
</organism>
<dbReference type="OrthoDB" id="4337405at2"/>
<protein>
    <submittedName>
        <fullName evidence="4">PH domain-containing protein</fullName>
    </submittedName>
</protein>
<feature type="region of interest" description="Disordered" evidence="1">
    <location>
        <begin position="1"/>
        <end position="46"/>
    </location>
</feature>
<gene>
    <name evidence="4" type="ORF">DVK44_22250</name>
</gene>
<evidence type="ECO:0000256" key="1">
    <source>
        <dbReference type="SAM" id="MobiDB-lite"/>
    </source>
</evidence>
<feature type="transmembrane region" description="Helical" evidence="2">
    <location>
        <begin position="54"/>
        <end position="76"/>
    </location>
</feature>
<evidence type="ECO:0000313" key="4">
    <source>
        <dbReference type="EMBL" id="AXG79922.1"/>
    </source>
</evidence>
<feature type="compositionally biased region" description="Gly residues" evidence="1">
    <location>
        <begin position="29"/>
        <end position="46"/>
    </location>
</feature>
<dbReference type="EMBL" id="CP031194">
    <property type="protein sequence ID" value="AXG79922.1"/>
    <property type="molecule type" value="Genomic_DNA"/>
</dbReference>
<keyword evidence="2" id="KW-1133">Transmembrane helix</keyword>
<feature type="transmembrane region" description="Helical" evidence="2">
    <location>
        <begin position="88"/>
        <end position="106"/>
    </location>
</feature>
<keyword evidence="2" id="KW-0472">Membrane</keyword>
<reference evidence="5" key="1">
    <citation type="submission" date="2018-07" db="EMBL/GenBank/DDBJ databases">
        <authorList>
            <person name="Zhao J."/>
        </authorList>
    </citation>
    <scope>NUCLEOTIDE SEQUENCE [LARGE SCALE GENOMIC DNA]</scope>
    <source>
        <strain evidence="5">GSSD-12</strain>
    </source>
</reference>
<dbReference type="Pfam" id="PF10756">
    <property type="entry name" value="bPH_6"/>
    <property type="match status" value="1"/>
</dbReference>
<evidence type="ECO:0000259" key="3">
    <source>
        <dbReference type="Pfam" id="PF10756"/>
    </source>
</evidence>
<feature type="domain" description="Low molecular weight protein antigen 6 PH" evidence="3">
    <location>
        <begin position="107"/>
        <end position="168"/>
    </location>
</feature>
<name>A0A345HT98_9ACTN</name>
<feature type="compositionally biased region" description="Pro residues" evidence="1">
    <location>
        <begin position="1"/>
        <end position="20"/>
    </location>
</feature>
<feature type="transmembrane region" description="Helical" evidence="2">
    <location>
        <begin position="220"/>
        <end position="241"/>
    </location>
</feature>
<accession>A0A345HT98</accession>
<proteinExistence type="predicted"/>